<dbReference type="PANTHER" id="PTHR43212:SF3">
    <property type="entry name" value="QUERCETIN 2,3-DIOXYGENASE"/>
    <property type="match status" value="1"/>
</dbReference>
<evidence type="ECO:0000256" key="1">
    <source>
        <dbReference type="ARBA" id="ARBA00008416"/>
    </source>
</evidence>
<evidence type="ECO:0000256" key="2">
    <source>
        <dbReference type="RuleBase" id="RU003457"/>
    </source>
</evidence>
<dbReference type="EMBL" id="RSCD01000001">
    <property type="protein sequence ID" value="RSH95526.1"/>
    <property type="molecule type" value="Genomic_DNA"/>
</dbReference>
<dbReference type="Gene3D" id="2.60.120.10">
    <property type="entry name" value="Jelly Rolls"/>
    <property type="match status" value="2"/>
</dbReference>
<dbReference type="InterPro" id="IPR012093">
    <property type="entry name" value="Pirin"/>
</dbReference>
<dbReference type="InterPro" id="IPR014710">
    <property type="entry name" value="RmlC-like_jellyroll"/>
</dbReference>
<protein>
    <recommendedName>
        <fullName evidence="3">Pirin N-terminal domain-containing protein</fullName>
    </recommendedName>
</protein>
<dbReference type="SUPFAM" id="SSF51182">
    <property type="entry name" value="RmlC-like cupins"/>
    <property type="match status" value="1"/>
</dbReference>
<comment type="caution">
    <text evidence="4">The sequence shown here is derived from an EMBL/GenBank/DDBJ whole genome shotgun (WGS) entry which is preliminary data.</text>
</comment>
<evidence type="ECO:0000259" key="3">
    <source>
        <dbReference type="Pfam" id="PF02678"/>
    </source>
</evidence>
<dbReference type="OrthoDB" id="10261807at2759"/>
<feature type="domain" description="Pirin N-terminal" evidence="3">
    <location>
        <begin position="12"/>
        <end position="122"/>
    </location>
</feature>
<reference evidence="4 5" key="1">
    <citation type="submission" date="2018-11" db="EMBL/GenBank/DDBJ databases">
        <title>Genome sequence of Saitozyma podzolica DSM 27192.</title>
        <authorList>
            <person name="Aliyu H."/>
            <person name="Gorte O."/>
            <person name="Ochsenreither K."/>
        </authorList>
    </citation>
    <scope>NUCLEOTIDE SEQUENCE [LARGE SCALE GENOMIC DNA]</scope>
    <source>
        <strain evidence="4 5">DSM 27192</strain>
    </source>
</reference>
<dbReference type="STRING" id="1890683.A0A427YWU8"/>
<proteinExistence type="inferred from homology"/>
<dbReference type="PANTHER" id="PTHR43212">
    <property type="entry name" value="QUERCETIN 2,3-DIOXYGENASE"/>
    <property type="match status" value="1"/>
</dbReference>
<dbReference type="AlphaFoldDB" id="A0A427YWU8"/>
<sequence>MGKLSFQYRPSEKRGGADHGWLKTFHTFSFADYYDPSFENFGSLRVINEDRVAPRTGFPTHPHREAEIFSYIVSGELSHKDSMGNVETMKRGDVQMTSGGTGIRHSEYNNHPSEQCHFLQIWAMPNQRGLPPKYFGRHFTDDDKKDKLVEIVAPVTQEGVVEERDAKGPTPIHANLNFFASLLSPSASVTHTLRAPVQASASSKLLYIQLVQTSGFNTAAAPKDKSTALIKVAGESGEEAVLGEGDGVFIRGGAAGDKVTLTNQGGKVGELVVFEMDA</sequence>
<name>A0A427YWU8_9TREE</name>
<accession>A0A427YWU8</accession>
<dbReference type="InterPro" id="IPR003829">
    <property type="entry name" value="Pirin_N_dom"/>
</dbReference>
<dbReference type="Pfam" id="PF02678">
    <property type="entry name" value="Pirin"/>
    <property type="match status" value="1"/>
</dbReference>
<evidence type="ECO:0000313" key="5">
    <source>
        <dbReference type="Proteomes" id="UP000279259"/>
    </source>
</evidence>
<evidence type="ECO:0000313" key="4">
    <source>
        <dbReference type="EMBL" id="RSH95526.1"/>
    </source>
</evidence>
<dbReference type="Proteomes" id="UP000279259">
    <property type="component" value="Unassembled WGS sequence"/>
</dbReference>
<organism evidence="4 5">
    <name type="scientific">Saitozyma podzolica</name>
    <dbReference type="NCBI Taxonomy" id="1890683"/>
    <lineage>
        <taxon>Eukaryota</taxon>
        <taxon>Fungi</taxon>
        <taxon>Dikarya</taxon>
        <taxon>Basidiomycota</taxon>
        <taxon>Agaricomycotina</taxon>
        <taxon>Tremellomycetes</taxon>
        <taxon>Tremellales</taxon>
        <taxon>Trimorphomycetaceae</taxon>
        <taxon>Saitozyma</taxon>
    </lineage>
</organism>
<keyword evidence="5" id="KW-1185">Reference proteome</keyword>
<gene>
    <name evidence="4" type="ORF">EHS25_000618</name>
</gene>
<dbReference type="InterPro" id="IPR011051">
    <property type="entry name" value="RmlC_Cupin_sf"/>
</dbReference>
<dbReference type="CDD" id="cd02910">
    <property type="entry name" value="cupin_Yhhw_N"/>
    <property type="match status" value="1"/>
</dbReference>
<comment type="similarity">
    <text evidence="1 2">Belongs to the pirin family.</text>
</comment>